<feature type="transmembrane region" description="Helical" evidence="1">
    <location>
        <begin position="138"/>
        <end position="155"/>
    </location>
</feature>
<name>A0YFV9_9GAMM</name>
<keyword evidence="3" id="KW-1185">Reference proteome</keyword>
<sequence length="183" mass="20341">MSFFEFIMVLIGLVGAISISIILTYLGYLIRNWAVAKNPTLFLLLITFMMLNVIGHISGIWAFRFVDLGIYFSVYVIIAPVIFFTLAVTTLIPAVADENLTIDLDAIYFSSSRSVFFLLAVHEATALAADYLPGVIDAPPALFMVAMILIFLFGMSTKRKDIHFFLLSSVIGSQTIPFVVHLF</sequence>
<feature type="transmembrane region" description="Helical" evidence="1">
    <location>
        <begin position="115"/>
        <end position="132"/>
    </location>
</feature>
<comment type="caution">
    <text evidence="2">The sequence shown here is derived from an EMBL/GenBank/DDBJ whole genome shotgun (WGS) entry which is preliminary data.</text>
</comment>
<protein>
    <submittedName>
        <fullName evidence="2">Uncharacterized protein</fullName>
    </submittedName>
</protein>
<evidence type="ECO:0000256" key="1">
    <source>
        <dbReference type="SAM" id="Phobius"/>
    </source>
</evidence>
<dbReference type="AlphaFoldDB" id="A0YFV9"/>
<organism evidence="2 3">
    <name type="scientific">marine gamma proteobacterium HTCC2143</name>
    <dbReference type="NCBI Taxonomy" id="247633"/>
    <lineage>
        <taxon>Bacteria</taxon>
        <taxon>Pseudomonadati</taxon>
        <taxon>Pseudomonadota</taxon>
        <taxon>Gammaproteobacteria</taxon>
        <taxon>Cellvibrionales</taxon>
        <taxon>Spongiibacteraceae</taxon>
        <taxon>BD1-7 clade</taxon>
    </lineage>
</organism>
<keyword evidence="1" id="KW-1133">Transmembrane helix</keyword>
<feature type="transmembrane region" description="Helical" evidence="1">
    <location>
        <begin position="69"/>
        <end position="94"/>
    </location>
</feature>
<feature type="transmembrane region" description="Helical" evidence="1">
    <location>
        <begin position="6"/>
        <end position="29"/>
    </location>
</feature>
<dbReference type="EMBL" id="AAVT01000009">
    <property type="protein sequence ID" value="EAW30209.1"/>
    <property type="molecule type" value="Genomic_DNA"/>
</dbReference>
<keyword evidence="1" id="KW-0472">Membrane</keyword>
<proteinExistence type="predicted"/>
<feature type="transmembrane region" description="Helical" evidence="1">
    <location>
        <begin position="162"/>
        <end position="180"/>
    </location>
</feature>
<reference evidence="2 3" key="1">
    <citation type="journal article" date="2010" name="J. Bacteriol.">
        <title>Genome sequence of the oligotrophic marine Gammaproteobacterium HTCC2143, isolated from the Oregon Coast.</title>
        <authorList>
            <person name="Oh H.M."/>
            <person name="Kang I."/>
            <person name="Ferriera S."/>
            <person name="Giovannoni S.J."/>
            <person name="Cho J.C."/>
        </authorList>
    </citation>
    <scope>NUCLEOTIDE SEQUENCE [LARGE SCALE GENOMIC DNA]</scope>
    <source>
        <strain evidence="2 3">HTCC2143</strain>
    </source>
</reference>
<evidence type="ECO:0000313" key="3">
    <source>
        <dbReference type="Proteomes" id="UP000004931"/>
    </source>
</evidence>
<accession>A0YFV9</accession>
<keyword evidence="1" id="KW-0812">Transmembrane</keyword>
<gene>
    <name evidence="2" type="ORF">GP2143_01660</name>
</gene>
<dbReference type="Proteomes" id="UP000004931">
    <property type="component" value="Unassembled WGS sequence"/>
</dbReference>
<evidence type="ECO:0000313" key="2">
    <source>
        <dbReference type="EMBL" id="EAW30209.1"/>
    </source>
</evidence>
<feature type="transmembrane region" description="Helical" evidence="1">
    <location>
        <begin position="41"/>
        <end position="63"/>
    </location>
</feature>